<dbReference type="InterPro" id="IPR057733">
    <property type="entry name" value="UBE2O-like_SH3-B"/>
</dbReference>
<dbReference type="SMART" id="SM00212">
    <property type="entry name" value="UBCc"/>
    <property type="match status" value="1"/>
</dbReference>
<dbReference type="EMBL" id="OU015569">
    <property type="protein sequence ID" value="CAG5094627.1"/>
    <property type="molecule type" value="Genomic_DNA"/>
</dbReference>
<dbReference type="Pfam" id="PF00179">
    <property type="entry name" value="UQ_con"/>
    <property type="match status" value="1"/>
</dbReference>
<keyword evidence="1" id="KW-0808">Transferase</keyword>
<dbReference type="PANTHER" id="PTHR46116:SF15">
    <property type="entry name" value="(E3-INDEPENDENT) E2 UBIQUITIN-CONJUGATING ENZYME"/>
    <property type="match status" value="1"/>
</dbReference>
<feature type="compositionally biased region" description="Polar residues" evidence="3">
    <location>
        <begin position="15"/>
        <end position="24"/>
    </location>
</feature>
<proteinExistence type="predicted"/>
<gene>
    <name evidence="5" type="ORF">OKIOD_LOCUS5281</name>
</gene>
<feature type="region of interest" description="Disordered" evidence="3">
    <location>
        <begin position="1"/>
        <end position="27"/>
    </location>
</feature>
<dbReference type="InterPro" id="IPR016135">
    <property type="entry name" value="UBQ-conjugating_enzyme/RWD"/>
</dbReference>
<sequence length="899" mass="101381">MSFSENLYMDESLTENKGSTSESIDSVDASADHWSHGGIAQAQKDPMFLPDDVVSFIDEEGTTIRGVFADDVDLSFGNWSLSDKKAEKFKISTYPSKKVVHKQSEELKLLHRPFMLGEVVRRGKSDEIGTVVAIEFESDVRVPGTNLELEKISSKRLLSCDPTFYGQKVALNGWIGEITKYKSKTGSMAETGSFSSSDEVEVNWVACGKNEPSPKPNSKVDSSELPQLQAPWNQENTAYKNSDTATKFWGVLLYDRFRIKLTNEEAQSLNRMLKSQEVDPSEFRHFAKPSHSKKGKKLSSDDFLEMLTKIANDDEKSSYICLRFPNFMVDTYEGESRTYLDGMDHEDSKPKVISSLFETIFKNEKVDKEGMKNKVNRVFEEIEKLLGKKYSLGSMNIHFDEKNIEFLLEEKSSLEGAANFQFEEESWICIEVATCTSICKVQWQSGEIEDCDSTGLSTCSNHSQWRKFLPGNYVVRKNQENLAEWGSVVSVDFAKKQVVVKWFIDETTKERETISFNDATAHPVFKFPLGSLVVSNSSSQINCPGVGMVKGFLSCGKLEIMWADRTESPVFPTQLTPESVLFPKEDYSWPMESEAGYGMSEEGGSKTTEEKISEITEPVIDDVPIADLGQVHFLEDPSPTHAFFNSKNDHSKSFLKIYNSEISRLQTSIPKGVHLWAYESRLDLLSFAIEGPAGTPYEHCLFCFDICLPDGYPLTSPPKVRYRSTLDRRINPNLYDDGKVCLSLLGTWAGNGCEKWKYTSNLLQLLVSLQGLTLNAEPYFNEPGYEKTRKTDAGVNGSRKYNQDITKYLCQHVITTIRNPGQPFEELVKEFYFGSKLEKKEGVIGKFIDKMEKLTGENPEDLAYPLLPIVDKLKSTLSAKIETLKEIKSEEEKEATSSA</sequence>
<dbReference type="Pfam" id="PF23044">
    <property type="entry name" value="SH3-C_UBE2O"/>
    <property type="match status" value="1"/>
</dbReference>
<feature type="region of interest" description="Disordered" evidence="3">
    <location>
        <begin position="208"/>
        <end position="236"/>
    </location>
</feature>
<protein>
    <submittedName>
        <fullName evidence="5">Oidioi.mRNA.OKI2018_I69.XSR.g13723.t1.cds</fullName>
    </submittedName>
</protein>
<evidence type="ECO:0000256" key="3">
    <source>
        <dbReference type="SAM" id="MobiDB-lite"/>
    </source>
</evidence>
<evidence type="ECO:0000313" key="6">
    <source>
        <dbReference type="Proteomes" id="UP001158576"/>
    </source>
</evidence>
<evidence type="ECO:0000256" key="1">
    <source>
        <dbReference type="ARBA" id="ARBA00022679"/>
    </source>
</evidence>
<accession>A0ABN7SCF7</accession>
<feature type="domain" description="UBC core" evidence="4">
    <location>
        <begin position="653"/>
        <end position="814"/>
    </location>
</feature>
<dbReference type="Gene3D" id="3.10.110.10">
    <property type="entry name" value="Ubiquitin Conjugating Enzyme"/>
    <property type="match status" value="1"/>
</dbReference>
<reference evidence="5 6" key="1">
    <citation type="submission" date="2021-04" db="EMBL/GenBank/DDBJ databases">
        <authorList>
            <person name="Bliznina A."/>
        </authorList>
    </citation>
    <scope>NUCLEOTIDE SEQUENCE [LARGE SCALE GENOMIC DNA]</scope>
</reference>
<organism evidence="5 6">
    <name type="scientific">Oikopleura dioica</name>
    <name type="common">Tunicate</name>
    <dbReference type="NCBI Taxonomy" id="34765"/>
    <lineage>
        <taxon>Eukaryota</taxon>
        <taxon>Metazoa</taxon>
        <taxon>Chordata</taxon>
        <taxon>Tunicata</taxon>
        <taxon>Appendicularia</taxon>
        <taxon>Copelata</taxon>
        <taxon>Oikopleuridae</taxon>
        <taxon>Oikopleura</taxon>
    </lineage>
</organism>
<dbReference type="SUPFAM" id="SSF54495">
    <property type="entry name" value="UBC-like"/>
    <property type="match status" value="1"/>
</dbReference>
<keyword evidence="2" id="KW-0833">Ubl conjugation pathway</keyword>
<dbReference type="PROSITE" id="PS50127">
    <property type="entry name" value="UBC_2"/>
    <property type="match status" value="1"/>
</dbReference>
<dbReference type="PANTHER" id="PTHR46116">
    <property type="entry name" value="(E3-INDEPENDENT) E2 UBIQUITIN-CONJUGATING ENZYME"/>
    <property type="match status" value="1"/>
</dbReference>
<dbReference type="InterPro" id="IPR000608">
    <property type="entry name" value="UBC"/>
</dbReference>
<evidence type="ECO:0000313" key="5">
    <source>
        <dbReference type="EMBL" id="CAG5094627.1"/>
    </source>
</evidence>
<evidence type="ECO:0000259" key="4">
    <source>
        <dbReference type="PROSITE" id="PS50127"/>
    </source>
</evidence>
<dbReference type="Pfam" id="PF23043">
    <property type="entry name" value="SH3-B_UBE2O"/>
    <property type="match status" value="1"/>
</dbReference>
<dbReference type="Proteomes" id="UP001158576">
    <property type="component" value="Chromosome XSR"/>
</dbReference>
<keyword evidence="6" id="KW-1185">Reference proteome</keyword>
<evidence type="ECO:0000256" key="2">
    <source>
        <dbReference type="ARBA" id="ARBA00022786"/>
    </source>
</evidence>
<feature type="compositionally biased region" description="Polar residues" evidence="3">
    <location>
        <begin position="224"/>
        <end position="236"/>
    </location>
</feature>
<name>A0ABN7SCF7_OIKDI</name>
<dbReference type="CDD" id="cd23837">
    <property type="entry name" value="UBCc_UBE2O"/>
    <property type="match status" value="1"/>
</dbReference>
<dbReference type="InterPro" id="IPR057734">
    <property type="entry name" value="UBE2O-like_SH3-C"/>
</dbReference>